<sequence length="204" mass="21480">MALLHRATITPGKLEIVEAWAPTQPWCEVGGFSQLGAYRFDDPEGDVGVETLIVQAPGQPPLQVPLTYRGVPLPGGEEHLIATVEHTVLGRRWVYDGLGDPVAVAAFATAIRTGAREVEQYVEEDGHRIICPPTATVQGSGVGGGPVEPPASLRAQSDARTTTTSADGLTLVLARVLAPPFLEGERHLTGSWGNALPLPLATLA</sequence>
<evidence type="ECO:0000256" key="2">
    <source>
        <dbReference type="ARBA" id="ARBA00022741"/>
    </source>
</evidence>
<dbReference type="RefSeq" id="WP_097167597.1">
    <property type="nucleotide sequence ID" value="NZ_CP028129.1"/>
</dbReference>
<reference evidence="9 10" key="1">
    <citation type="submission" date="2018-02" db="EMBL/GenBank/DDBJ databases">
        <title>Bacteriophage NCPPB3778 and a type I-E CRISPR drive the evolution of the US Biological Select Agent, Rathayibacter toxicus.</title>
        <authorList>
            <person name="Davis E.W.II."/>
            <person name="Tabima J.F."/>
            <person name="Weisberg A.J."/>
            <person name="Lopes L.D."/>
            <person name="Wiseman M.S."/>
            <person name="Wiseman M.S."/>
            <person name="Pupko T."/>
            <person name="Belcher M.S."/>
            <person name="Sechler A.J."/>
            <person name="Tancos M.A."/>
            <person name="Schroeder B.K."/>
            <person name="Murray T.D."/>
            <person name="Luster D.G."/>
            <person name="Schneider W.L."/>
            <person name="Rogers E."/>
            <person name="Andreote F.D."/>
            <person name="Grunwald N.J."/>
            <person name="Putnam M.L."/>
            <person name="Chang J.H."/>
        </authorList>
    </citation>
    <scope>NUCLEOTIDE SEQUENCE [LARGE SCALE GENOMIC DNA]</scope>
    <source>
        <strain evidence="8 10">AY1D6</strain>
        <strain evidence="7 9">AY1I9</strain>
    </source>
</reference>
<organism evidence="7 9">
    <name type="scientific">Rathayibacter rathayi</name>
    <name type="common">Corynebacterium rathayi</name>
    <dbReference type="NCBI Taxonomy" id="33887"/>
    <lineage>
        <taxon>Bacteria</taxon>
        <taxon>Bacillati</taxon>
        <taxon>Actinomycetota</taxon>
        <taxon>Actinomycetes</taxon>
        <taxon>Micrococcales</taxon>
        <taxon>Microbacteriaceae</taxon>
        <taxon>Rathayibacter</taxon>
    </lineage>
</organism>
<dbReference type="AlphaFoldDB" id="A0ABD6W523"/>
<feature type="region of interest" description="Disordered" evidence="5">
    <location>
        <begin position="136"/>
        <end position="162"/>
    </location>
</feature>
<keyword evidence="1" id="KW-0808">Transferase</keyword>
<accession>A0ABD6W523</accession>
<keyword evidence="4" id="KW-0067">ATP-binding</keyword>
<gene>
    <name evidence="7" type="ORF">C5C04_13955</name>
    <name evidence="8" type="ORF">C5C40_11225</name>
</gene>
<dbReference type="Proteomes" id="UP000239698">
    <property type="component" value="Unassembled WGS sequence"/>
</dbReference>
<dbReference type="GO" id="GO:0005524">
    <property type="term" value="F:ATP binding"/>
    <property type="evidence" value="ECO:0007669"/>
    <property type="project" value="UniProtKB-KW"/>
</dbReference>
<evidence type="ECO:0000313" key="8">
    <source>
        <dbReference type="EMBL" id="PPH75491.1"/>
    </source>
</evidence>
<dbReference type="EMBL" id="PSUL01000052">
    <property type="protein sequence ID" value="PPF10016.1"/>
    <property type="molecule type" value="Genomic_DNA"/>
</dbReference>
<evidence type="ECO:0000313" key="7">
    <source>
        <dbReference type="EMBL" id="PPF10016.1"/>
    </source>
</evidence>
<dbReference type="Pfam" id="PF18085">
    <property type="entry name" value="Mak_N_cap"/>
    <property type="match status" value="1"/>
</dbReference>
<dbReference type="Proteomes" id="UP000237881">
    <property type="component" value="Unassembled WGS sequence"/>
</dbReference>
<evidence type="ECO:0000256" key="4">
    <source>
        <dbReference type="ARBA" id="ARBA00022840"/>
    </source>
</evidence>
<keyword evidence="3" id="KW-0418">Kinase</keyword>
<dbReference type="KEGG" id="rry:C1O28_12135"/>
<feature type="domain" description="Maltokinase N-terminal cap" evidence="6">
    <location>
        <begin position="20"/>
        <end position="100"/>
    </location>
</feature>
<keyword evidence="10" id="KW-1185">Reference proteome</keyword>
<proteinExistence type="predicted"/>
<evidence type="ECO:0000256" key="5">
    <source>
        <dbReference type="SAM" id="MobiDB-lite"/>
    </source>
</evidence>
<evidence type="ECO:0000313" key="10">
    <source>
        <dbReference type="Proteomes" id="UP000239698"/>
    </source>
</evidence>
<dbReference type="NCBIfam" id="NF047744">
    <property type="entry name" value="CG0192_rel"/>
    <property type="match status" value="1"/>
</dbReference>
<dbReference type="EMBL" id="PSVT01000024">
    <property type="protein sequence ID" value="PPH75491.1"/>
    <property type="molecule type" value="Genomic_DNA"/>
</dbReference>
<protein>
    <recommendedName>
        <fullName evidence="6">Maltokinase N-terminal cap domain-containing protein</fullName>
    </recommendedName>
</protein>
<evidence type="ECO:0000259" key="6">
    <source>
        <dbReference type="Pfam" id="PF18085"/>
    </source>
</evidence>
<name>A0ABD6W523_RATRA</name>
<dbReference type="InterPro" id="IPR040999">
    <property type="entry name" value="Mak_N_cap"/>
</dbReference>
<evidence type="ECO:0000256" key="1">
    <source>
        <dbReference type="ARBA" id="ARBA00022679"/>
    </source>
</evidence>
<dbReference type="GeneID" id="49821228"/>
<comment type="caution">
    <text evidence="7">The sequence shown here is derived from an EMBL/GenBank/DDBJ whole genome shotgun (WGS) entry which is preliminary data.</text>
</comment>
<evidence type="ECO:0000313" key="9">
    <source>
        <dbReference type="Proteomes" id="UP000237881"/>
    </source>
</evidence>
<dbReference type="GO" id="GO:0016301">
    <property type="term" value="F:kinase activity"/>
    <property type="evidence" value="ECO:0007669"/>
    <property type="project" value="UniProtKB-KW"/>
</dbReference>
<keyword evidence="2" id="KW-0547">Nucleotide-binding</keyword>
<evidence type="ECO:0000256" key="3">
    <source>
        <dbReference type="ARBA" id="ARBA00022777"/>
    </source>
</evidence>